<feature type="transmembrane region" description="Helical" evidence="1">
    <location>
        <begin position="32"/>
        <end position="50"/>
    </location>
</feature>
<dbReference type="Proteomes" id="UP000244338">
    <property type="component" value="Unassembled WGS sequence"/>
</dbReference>
<comment type="caution">
    <text evidence="2">The sequence shown here is derived from an EMBL/GenBank/DDBJ whole genome shotgun (WGS) entry which is preliminary data.</text>
</comment>
<sequence length="54" mass="6120">MQFILLGMALFSSVYTGYLAYSEWSQKNRLGAVILSFLALSFPILAWMGINISW</sequence>
<evidence type="ECO:0000256" key="1">
    <source>
        <dbReference type="SAM" id="Phobius"/>
    </source>
</evidence>
<keyword evidence="1" id="KW-1133">Transmembrane helix</keyword>
<dbReference type="EMBL" id="PEBX01000026">
    <property type="protein sequence ID" value="PTQ56508.1"/>
    <property type="molecule type" value="Genomic_DNA"/>
</dbReference>
<accession>A0A2R6Y1F0</accession>
<keyword evidence="1" id="KW-0812">Transmembrane</keyword>
<gene>
    <name evidence="2" type="ORF">BSOLF_0143</name>
</gene>
<reference evidence="3" key="1">
    <citation type="journal article" date="2018" name="Sci. Rep.">
        <title>Lignite coal burning seam in the remote Altai Mountains harbors a hydrogen-driven thermophilic microbial community.</title>
        <authorList>
            <person name="Kadnikov V.V."/>
            <person name="Mardanov A.V."/>
            <person name="Ivasenko D.A."/>
            <person name="Antsiferov D.V."/>
            <person name="Beletsky A.V."/>
            <person name="Karnachuk O.V."/>
            <person name="Ravin N.V."/>
        </authorList>
    </citation>
    <scope>NUCLEOTIDE SEQUENCE [LARGE SCALE GENOMIC DNA]</scope>
</reference>
<organism evidence="2 3">
    <name type="scientific">Candidatus Carbonibacillus altaicus</name>
    <dbReference type="NCBI Taxonomy" id="2163959"/>
    <lineage>
        <taxon>Bacteria</taxon>
        <taxon>Bacillati</taxon>
        <taxon>Bacillota</taxon>
        <taxon>Bacilli</taxon>
        <taxon>Bacillales</taxon>
        <taxon>Candidatus Carbonibacillus</taxon>
    </lineage>
</organism>
<name>A0A2R6Y1F0_9BACL</name>
<keyword evidence="1" id="KW-0472">Membrane</keyword>
<dbReference type="AlphaFoldDB" id="A0A2R6Y1F0"/>
<evidence type="ECO:0000313" key="2">
    <source>
        <dbReference type="EMBL" id="PTQ56508.1"/>
    </source>
</evidence>
<protein>
    <submittedName>
        <fullName evidence="2">Uncharacterized protein</fullName>
    </submittedName>
</protein>
<evidence type="ECO:0000313" key="3">
    <source>
        <dbReference type="Proteomes" id="UP000244338"/>
    </source>
</evidence>
<proteinExistence type="predicted"/>